<evidence type="ECO:0000256" key="1">
    <source>
        <dbReference type="SAM" id="MobiDB-lite"/>
    </source>
</evidence>
<dbReference type="AlphaFoldDB" id="T1JQW7"/>
<evidence type="ECO:0000313" key="3">
    <source>
        <dbReference type="Proteomes" id="UP000015104"/>
    </source>
</evidence>
<feature type="compositionally biased region" description="Polar residues" evidence="1">
    <location>
        <begin position="21"/>
        <end position="42"/>
    </location>
</feature>
<dbReference type="EMBL" id="CAEY01000442">
    <property type="status" value="NOT_ANNOTATED_CDS"/>
    <property type="molecule type" value="Genomic_DNA"/>
</dbReference>
<proteinExistence type="predicted"/>
<accession>T1JQW7</accession>
<dbReference type="Proteomes" id="UP000015104">
    <property type="component" value="Unassembled WGS sequence"/>
</dbReference>
<name>T1JQW7_TETUR</name>
<feature type="region of interest" description="Disordered" evidence="1">
    <location>
        <begin position="1"/>
        <end position="44"/>
    </location>
</feature>
<organism evidence="2 3">
    <name type="scientific">Tetranychus urticae</name>
    <name type="common">Two-spotted spider mite</name>
    <dbReference type="NCBI Taxonomy" id="32264"/>
    <lineage>
        <taxon>Eukaryota</taxon>
        <taxon>Metazoa</taxon>
        <taxon>Ecdysozoa</taxon>
        <taxon>Arthropoda</taxon>
        <taxon>Chelicerata</taxon>
        <taxon>Arachnida</taxon>
        <taxon>Acari</taxon>
        <taxon>Acariformes</taxon>
        <taxon>Trombidiformes</taxon>
        <taxon>Prostigmata</taxon>
        <taxon>Eleutherengona</taxon>
        <taxon>Raphignathae</taxon>
        <taxon>Tetranychoidea</taxon>
        <taxon>Tetranychidae</taxon>
        <taxon>Tetranychus</taxon>
    </lineage>
</organism>
<reference evidence="3" key="1">
    <citation type="submission" date="2011-08" db="EMBL/GenBank/DDBJ databases">
        <authorList>
            <person name="Rombauts S."/>
        </authorList>
    </citation>
    <scope>NUCLEOTIDE SEQUENCE</scope>
    <source>
        <strain evidence="3">London</strain>
    </source>
</reference>
<keyword evidence="3" id="KW-1185">Reference proteome</keyword>
<evidence type="ECO:0000313" key="2">
    <source>
        <dbReference type="EnsemblMetazoa" id="tetur01g04740.1"/>
    </source>
</evidence>
<reference evidence="2" key="2">
    <citation type="submission" date="2015-06" db="UniProtKB">
        <authorList>
            <consortium name="EnsemblMetazoa"/>
        </authorList>
    </citation>
    <scope>IDENTIFICATION</scope>
</reference>
<dbReference type="HOGENOM" id="CLU_2267120_0_0_1"/>
<sequence>MGCTPSSRRSRTETELKYSCPNETANEDTNNQTEPLNCSQKSSESKPFLPMTYYDNNKDLSNCKDLSNKNKDNTLKLGSMCLSMPQLKVQNESSRMRNENQGDNFQVNKDNSNFLLIINDNNDTEKMFNRLNNFFNIFPFNSMIKLTVSRFVCSLASNMISFELCRLSGPDDDDL</sequence>
<dbReference type="EnsemblMetazoa" id="tetur01g04740.1">
    <property type="protein sequence ID" value="tetur01g04740.1"/>
    <property type="gene ID" value="tetur01g04740"/>
</dbReference>
<protein>
    <submittedName>
        <fullName evidence="2">Uncharacterized protein</fullName>
    </submittedName>
</protein>